<keyword evidence="8" id="KW-0539">Nucleus</keyword>
<keyword evidence="5" id="KW-0862">Zinc</keyword>
<evidence type="ECO:0000259" key="11">
    <source>
        <dbReference type="PROSITE" id="PS50157"/>
    </source>
</evidence>
<sequence length="434" mass="49259">MKMKSTKKKSLQNKAKRGEKQHDVLVVKTECEPEEEVHLTNGAGLTIQIKEEPLSQEISEEHNEPSSCCSDTKDGTEACRPDVQQHIKEECDSEHHPDLTEAAVKEEPESGIKEETHIEQQRGGEATIHIKGDYGEGVKDCKESSSDFYPCPHCDVSFTDLDFLEKHVKWVHQKEYLAKLKKCLSSRTLNLIPKHPCTVCSSTFKSKVHLRLHIREAHPSAPPRRLFPCPTCARSFQYLKNLKNHCQRWHSMSVATKGGHLSCAKCGKSFKATWGQGPHLCHEQQNTEAEDKPICLDVGVKCPECGKMIGTPQSLEDHMRTHTGDRPYVCKDCGRRFVERSGWRQHMKIHLGEKPTNARSHHLKCHLTTHSGKKEYSCSECGKEFGFKSSLTLHIRTHSDEKPFHCNVCGKDFITQRNLGVHSKIHNIEKAHQC</sequence>
<dbReference type="FunFam" id="3.30.160.60:FF:000624">
    <property type="entry name" value="zinc finger protein 697"/>
    <property type="match status" value="1"/>
</dbReference>
<feature type="domain" description="C2H2-type" evidence="11">
    <location>
        <begin position="300"/>
        <end position="327"/>
    </location>
</feature>
<name>A0A7J5XQH8_DISMA</name>
<evidence type="ECO:0000256" key="3">
    <source>
        <dbReference type="ARBA" id="ARBA00022737"/>
    </source>
</evidence>
<evidence type="ECO:0000256" key="6">
    <source>
        <dbReference type="ARBA" id="ARBA00023015"/>
    </source>
</evidence>
<dbReference type="SMART" id="SM00355">
    <property type="entry name" value="ZnF_C2H2"/>
    <property type="match status" value="7"/>
</dbReference>
<comment type="caution">
    <text evidence="12">The sequence shown here is derived from an EMBL/GenBank/DDBJ whole genome shotgun (WGS) entry which is preliminary data.</text>
</comment>
<evidence type="ECO:0000256" key="4">
    <source>
        <dbReference type="ARBA" id="ARBA00022771"/>
    </source>
</evidence>
<dbReference type="Pfam" id="PF00096">
    <property type="entry name" value="zf-C2H2"/>
    <property type="match status" value="6"/>
</dbReference>
<dbReference type="PANTHER" id="PTHR47772">
    <property type="entry name" value="ZINC FINGER PROTEIN 200"/>
    <property type="match status" value="1"/>
</dbReference>
<feature type="region of interest" description="Disordered" evidence="10">
    <location>
        <begin position="33"/>
        <end position="75"/>
    </location>
</feature>
<feature type="region of interest" description="Disordered" evidence="10">
    <location>
        <begin position="102"/>
        <end position="123"/>
    </location>
</feature>
<gene>
    <name evidence="12" type="ORF">F7725_018039</name>
</gene>
<feature type="domain" description="C2H2-type" evidence="11">
    <location>
        <begin position="404"/>
        <end position="431"/>
    </location>
</feature>
<feature type="domain" description="C2H2-type" evidence="11">
    <location>
        <begin position="227"/>
        <end position="255"/>
    </location>
</feature>
<dbReference type="OrthoDB" id="6077919at2759"/>
<dbReference type="InterPro" id="IPR013087">
    <property type="entry name" value="Znf_C2H2_type"/>
</dbReference>
<dbReference type="PROSITE" id="PS50157">
    <property type="entry name" value="ZINC_FINGER_C2H2_2"/>
    <property type="match status" value="7"/>
</dbReference>
<dbReference type="Gene3D" id="3.30.160.60">
    <property type="entry name" value="Classic Zinc Finger"/>
    <property type="match status" value="6"/>
</dbReference>
<accession>A0A7J5XQH8</accession>
<evidence type="ECO:0000256" key="2">
    <source>
        <dbReference type="ARBA" id="ARBA00022723"/>
    </source>
</evidence>
<feature type="domain" description="C2H2-type" evidence="11">
    <location>
        <begin position="376"/>
        <end position="403"/>
    </location>
</feature>
<keyword evidence="13" id="KW-1185">Reference proteome</keyword>
<feature type="region of interest" description="Disordered" evidence="10">
    <location>
        <begin position="1"/>
        <end position="21"/>
    </location>
</feature>
<feature type="domain" description="C2H2-type" evidence="11">
    <location>
        <begin position="195"/>
        <end position="223"/>
    </location>
</feature>
<dbReference type="GO" id="GO:0008270">
    <property type="term" value="F:zinc ion binding"/>
    <property type="evidence" value="ECO:0007669"/>
    <property type="project" value="UniProtKB-KW"/>
</dbReference>
<evidence type="ECO:0000256" key="7">
    <source>
        <dbReference type="ARBA" id="ARBA00023163"/>
    </source>
</evidence>
<evidence type="ECO:0000256" key="9">
    <source>
        <dbReference type="PROSITE-ProRule" id="PRU00042"/>
    </source>
</evidence>
<evidence type="ECO:0000256" key="8">
    <source>
        <dbReference type="ARBA" id="ARBA00023242"/>
    </source>
</evidence>
<evidence type="ECO:0000313" key="13">
    <source>
        <dbReference type="Proteomes" id="UP000518266"/>
    </source>
</evidence>
<dbReference type="FunFam" id="3.30.160.60:FF:002343">
    <property type="entry name" value="Zinc finger protein 33A"/>
    <property type="match status" value="1"/>
</dbReference>
<dbReference type="InterPro" id="IPR050636">
    <property type="entry name" value="C2H2-ZF_domain-containing"/>
</dbReference>
<proteinExistence type="predicted"/>
<dbReference type="FunFam" id="3.30.160.60:FF:000446">
    <property type="entry name" value="Zinc finger protein"/>
    <property type="match status" value="1"/>
</dbReference>
<dbReference type="GO" id="GO:0005634">
    <property type="term" value="C:nucleus"/>
    <property type="evidence" value="ECO:0007669"/>
    <property type="project" value="UniProtKB-SubCell"/>
</dbReference>
<dbReference type="SUPFAM" id="SSF57667">
    <property type="entry name" value="beta-beta-alpha zinc fingers"/>
    <property type="match status" value="4"/>
</dbReference>
<comment type="subcellular location">
    <subcellularLocation>
        <location evidence="1">Nucleus</location>
    </subcellularLocation>
</comment>
<dbReference type="Proteomes" id="UP000518266">
    <property type="component" value="Unassembled WGS sequence"/>
</dbReference>
<feature type="non-terminal residue" evidence="12">
    <location>
        <position position="434"/>
    </location>
</feature>
<feature type="compositionally biased region" description="Basic residues" evidence="10">
    <location>
        <begin position="1"/>
        <end position="15"/>
    </location>
</feature>
<feature type="compositionally biased region" description="Basic and acidic residues" evidence="10">
    <location>
        <begin position="49"/>
        <end position="64"/>
    </location>
</feature>
<keyword evidence="4 9" id="KW-0863">Zinc-finger</keyword>
<evidence type="ECO:0000256" key="10">
    <source>
        <dbReference type="SAM" id="MobiDB-lite"/>
    </source>
</evidence>
<reference evidence="12 13" key="1">
    <citation type="submission" date="2020-03" db="EMBL/GenBank/DDBJ databases">
        <title>Dissostichus mawsoni Genome sequencing and assembly.</title>
        <authorList>
            <person name="Park H."/>
        </authorList>
    </citation>
    <scope>NUCLEOTIDE SEQUENCE [LARGE SCALE GENOMIC DNA]</scope>
    <source>
        <strain evidence="12">DM0001</strain>
        <tissue evidence="12">Muscle</tissue>
    </source>
</reference>
<dbReference type="InterPro" id="IPR036236">
    <property type="entry name" value="Znf_C2H2_sf"/>
</dbReference>
<dbReference type="FunFam" id="3.30.160.60:FF:000358">
    <property type="entry name" value="zinc finger protein 24"/>
    <property type="match status" value="1"/>
</dbReference>
<keyword evidence="2" id="KW-0479">Metal-binding</keyword>
<feature type="domain" description="C2H2-type" evidence="11">
    <location>
        <begin position="328"/>
        <end position="355"/>
    </location>
</feature>
<evidence type="ECO:0000313" key="12">
    <source>
        <dbReference type="EMBL" id="KAF3839322.1"/>
    </source>
</evidence>
<feature type="domain" description="C2H2-type" evidence="11">
    <location>
        <begin position="149"/>
        <end position="177"/>
    </location>
</feature>
<evidence type="ECO:0000256" key="5">
    <source>
        <dbReference type="ARBA" id="ARBA00022833"/>
    </source>
</evidence>
<dbReference type="PANTHER" id="PTHR47772:SF13">
    <property type="entry name" value="GASTRULA ZINC FINGER PROTEIN XLCGF49.1-LIKE-RELATED"/>
    <property type="match status" value="1"/>
</dbReference>
<keyword evidence="7" id="KW-0804">Transcription</keyword>
<organism evidence="12 13">
    <name type="scientific">Dissostichus mawsoni</name>
    <name type="common">Antarctic cod</name>
    <dbReference type="NCBI Taxonomy" id="36200"/>
    <lineage>
        <taxon>Eukaryota</taxon>
        <taxon>Metazoa</taxon>
        <taxon>Chordata</taxon>
        <taxon>Craniata</taxon>
        <taxon>Vertebrata</taxon>
        <taxon>Euteleostomi</taxon>
        <taxon>Actinopterygii</taxon>
        <taxon>Neopterygii</taxon>
        <taxon>Teleostei</taxon>
        <taxon>Neoteleostei</taxon>
        <taxon>Acanthomorphata</taxon>
        <taxon>Eupercaria</taxon>
        <taxon>Perciformes</taxon>
        <taxon>Notothenioidei</taxon>
        <taxon>Nototheniidae</taxon>
        <taxon>Dissostichus</taxon>
    </lineage>
</organism>
<keyword evidence="3" id="KW-0677">Repeat</keyword>
<keyword evidence="6" id="KW-0805">Transcription regulation</keyword>
<protein>
    <recommendedName>
        <fullName evidence="11">C2H2-type domain-containing protein</fullName>
    </recommendedName>
</protein>
<evidence type="ECO:0000256" key="1">
    <source>
        <dbReference type="ARBA" id="ARBA00004123"/>
    </source>
</evidence>
<dbReference type="Pfam" id="PF13912">
    <property type="entry name" value="zf-C2H2_6"/>
    <property type="match status" value="1"/>
</dbReference>
<dbReference type="PROSITE" id="PS00028">
    <property type="entry name" value="ZINC_FINGER_C2H2_1"/>
    <property type="match status" value="7"/>
</dbReference>
<dbReference type="EMBL" id="JAAKFY010000021">
    <property type="protein sequence ID" value="KAF3839322.1"/>
    <property type="molecule type" value="Genomic_DNA"/>
</dbReference>
<dbReference type="AlphaFoldDB" id="A0A7J5XQH8"/>